<organism evidence="22 23">
    <name type="scientific">Linnemannia exigua</name>
    <dbReference type="NCBI Taxonomy" id="604196"/>
    <lineage>
        <taxon>Eukaryota</taxon>
        <taxon>Fungi</taxon>
        <taxon>Fungi incertae sedis</taxon>
        <taxon>Mucoromycota</taxon>
        <taxon>Mortierellomycotina</taxon>
        <taxon>Mortierellomycetes</taxon>
        <taxon>Mortierellales</taxon>
        <taxon>Mortierellaceae</taxon>
        <taxon>Linnemannia</taxon>
    </lineage>
</organism>
<dbReference type="GO" id="GO:0005576">
    <property type="term" value="C:extracellular region"/>
    <property type="evidence" value="ECO:0007669"/>
    <property type="project" value="TreeGrafter"/>
</dbReference>
<accession>A0AAD4H7D4</accession>
<dbReference type="Gene3D" id="3.20.20.80">
    <property type="entry name" value="Glycosidases"/>
    <property type="match status" value="1"/>
</dbReference>
<evidence type="ECO:0000256" key="21">
    <source>
        <dbReference type="SAM" id="Phobius"/>
    </source>
</evidence>
<dbReference type="GO" id="GO:0009277">
    <property type="term" value="C:fungal-type cell wall"/>
    <property type="evidence" value="ECO:0007669"/>
    <property type="project" value="TreeGrafter"/>
</dbReference>
<dbReference type="Proteomes" id="UP001194580">
    <property type="component" value="Unassembled WGS sequence"/>
</dbReference>
<evidence type="ECO:0000256" key="1">
    <source>
        <dbReference type="ARBA" id="ARBA00000382"/>
    </source>
</evidence>
<evidence type="ECO:0000313" key="23">
    <source>
        <dbReference type="Proteomes" id="UP001194580"/>
    </source>
</evidence>
<dbReference type="PANTHER" id="PTHR16631:SF17">
    <property type="entry name" value="GLUCAN ENDO-1,3-BETA-GLUCOSIDASE BTGC"/>
    <property type="match status" value="1"/>
</dbReference>
<dbReference type="PANTHER" id="PTHR16631">
    <property type="entry name" value="GLUCAN 1,3-BETA-GLUCOSIDASE"/>
    <property type="match status" value="1"/>
</dbReference>
<evidence type="ECO:0000256" key="7">
    <source>
        <dbReference type="ARBA" id="ARBA00022512"/>
    </source>
</evidence>
<keyword evidence="23" id="KW-1185">Reference proteome</keyword>
<comment type="caution">
    <text evidence="22">The sequence shown here is derived from an EMBL/GenBank/DDBJ whole genome shotgun (WGS) entry which is preliminary data.</text>
</comment>
<dbReference type="GO" id="GO:0005886">
    <property type="term" value="C:plasma membrane"/>
    <property type="evidence" value="ECO:0007669"/>
    <property type="project" value="UniProtKB-SubCell"/>
</dbReference>
<dbReference type="SUPFAM" id="SSF51445">
    <property type="entry name" value="(Trans)glycosidases"/>
    <property type="match status" value="1"/>
</dbReference>
<keyword evidence="8" id="KW-0964">Secreted</keyword>
<name>A0AAD4H7D4_9FUNG</name>
<evidence type="ECO:0000256" key="4">
    <source>
        <dbReference type="ARBA" id="ARBA00008773"/>
    </source>
</evidence>
<evidence type="ECO:0000256" key="6">
    <source>
        <dbReference type="ARBA" id="ARBA00022475"/>
    </source>
</evidence>
<evidence type="ECO:0000256" key="8">
    <source>
        <dbReference type="ARBA" id="ARBA00022525"/>
    </source>
</evidence>
<evidence type="ECO:0000256" key="12">
    <source>
        <dbReference type="ARBA" id="ARBA00023180"/>
    </source>
</evidence>
<keyword evidence="7" id="KW-0134">Cell wall</keyword>
<dbReference type="AlphaFoldDB" id="A0AAD4H7D4"/>
<evidence type="ECO:0000256" key="18">
    <source>
        <dbReference type="ARBA" id="ARBA00043078"/>
    </source>
</evidence>
<feature type="transmembrane region" description="Helical" evidence="21">
    <location>
        <begin position="247"/>
        <end position="268"/>
    </location>
</feature>
<evidence type="ECO:0000256" key="15">
    <source>
        <dbReference type="ARBA" id="ARBA00023326"/>
    </source>
</evidence>
<evidence type="ECO:0000256" key="9">
    <source>
        <dbReference type="ARBA" id="ARBA00022729"/>
    </source>
</evidence>
<protein>
    <recommendedName>
        <fullName evidence="5">glucan endo-1,3-beta-D-glucosidase</fullName>
        <ecNumber evidence="5">3.2.1.39</ecNumber>
    </recommendedName>
    <alternativeName>
        <fullName evidence="18">Endo-1,3-beta-glucanase btgC</fullName>
    </alternativeName>
    <alternativeName>
        <fullName evidence="17">Laminarinase btgC</fullName>
    </alternativeName>
</protein>
<dbReference type="EMBL" id="JAAAIL010000292">
    <property type="protein sequence ID" value="KAG0277238.1"/>
    <property type="molecule type" value="Genomic_DNA"/>
</dbReference>
<keyword evidence="11 21" id="KW-0472">Membrane</keyword>
<keyword evidence="21" id="KW-1133">Transmembrane helix</keyword>
<dbReference type="GO" id="GO:0071555">
    <property type="term" value="P:cell wall organization"/>
    <property type="evidence" value="ECO:0007669"/>
    <property type="project" value="UniProtKB-KW"/>
</dbReference>
<keyword evidence="10" id="KW-0378">Hydrolase</keyword>
<comment type="catalytic activity">
    <reaction evidence="1">
        <text>Hydrolysis of (1-&gt;3)-beta-D-glucosidic linkages in (1-&gt;3)-beta-D-glucans.</text>
        <dbReference type="EC" id="3.2.1.39"/>
    </reaction>
</comment>
<evidence type="ECO:0000313" key="22">
    <source>
        <dbReference type="EMBL" id="KAG0277238.1"/>
    </source>
</evidence>
<evidence type="ECO:0000256" key="19">
    <source>
        <dbReference type="RuleBase" id="RU004335"/>
    </source>
</evidence>
<keyword evidence="21" id="KW-0812">Transmembrane</keyword>
<comment type="subcellular location">
    <subcellularLocation>
        <location evidence="3">Cell membrane</location>
        <topology evidence="3">Single-pass type II membrane protein</topology>
    </subcellularLocation>
    <subcellularLocation>
        <location evidence="2">Secreted</location>
        <location evidence="2">Cell wall</location>
    </subcellularLocation>
</comment>
<dbReference type="GO" id="GO:0009986">
    <property type="term" value="C:cell surface"/>
    <property type="evidence" value="ECO:0007669"/>
    <property type="project" value="TreeGrafter"/>
</dbReference>
<dbReference type="Pfam" id="PF00332">
    <property type="entry name" value="Glyco_hydro_17"/>
    <property type="match status" value="1"/>
</dbReference>
<comment type="function">
    <text evidence="16">Glucanases play a role in cell expansion during growth, in cell-cell fusion during mating, and in spore release during sporulation. This enzyme may be involved in beta-glucan degradation. Active on laminarin and lichenan.</text>
</comment>
<evidence type="ECO:0000256" key="20">
    <source>
        <dbReference type="SAM" id="MobiDB-lite"/>
    </source>
</evidence>
<evidence type="ECO:0000256" key="14">
    <source>
        <dbReference type="ARBA" id="ARBA00023316"/>
    </source>
</evidence>
<keyword evidence="14" id="KW-0961">Cell wall biogenesis/degradation</keyword>
<dbReference type="InterPro" id="IPR050732">
    <property type="entry name" value="Beta-glucan_modifiers"/>
</dbReference>
<comment type="similarity">
    <text evidence="4 19">Belongs to the glycosyl hydrolase 17 family.</text>
</comment>
<reference evidence="22" key="1">
    <citation type="journal article" date="2020" name="Fungal Divers.">
        <title>Resolving the Mortierellaceae phylogeny through synthesis of multi-gene phylogenetics and phylogenomics.</title>
        <authorList>
            <person name="Vandepol N."/>
            <person name="Liber J."/>
            <person name="Desiro A."/>
            <person name="Na H."/>
            <person name="Kennedy M."/>
            <person name="Barry K."/>
            <person name="Grigoriev I.V."/>
            <person name="Miller A.N."/>
            <person name="O'Donnell K."/>
            <person name="Stajich J.E."/>
            <person name="Bonito G."/>
        </authorList>
    </citation>
    <scope>NUCLEOTIDE SEQUENCE</scope>
    <source>
        <strain evidence="22">NRRL 28262</strain>
    </source>
</reference>
<keyword evidence="12" id="KW-0325">Glycoprotein</keyword>
<dbReference type="InterPro" id="IPR017853">
    <property type="entry name" value="GH"/>
</dbReference>
<sequence>MDPHNRHSNSRDPPQPYIETLQSDTPSHYQYSPADYLDQQQHQHFTYTMDDSPVPTAVTGPHDPQYLQHLHQAQQQQHFYEQQHNPIIYHGQDNISVSSDTFSGVAGTHTGPNTTTTTIAQSLAAPFTPSTTQESVLSPIAPPFSSNSSITVPVANPAAAASTLNSSSQPSSFMDSIFKKKHHSRRSSSVLGWDSDDDEIMDRATAVAAPSEHASSVSSTTAAQDRVLCEKSAWLSKEHGKQRRVRTCLCVGVVACFIALGAVLAFTFKEQWTRHDDAPIGSHPKNGQNGFPSITPGGNPHEQLHETIESMFRVNTTIIPDPNLRKVFYGIDYTPRGSQEPDCRVNLGSVIEDIKILSQLTDRIRLYGMACRQTEDVMKALQYLNLPDMQVIITLWVDSNRASWEKQTRLFWNLIDNNLVMDASTSTGDMVHEQAARSAEMITISKVASRIIGISVGNEVLFRNEDNSKMKEHVPLETLDSYIQEIRRGLRDRAASAARSPNAAYSALGQQLTQIPIFSSDLGRNVHQIVDKVDWVLSNIHPFFAYTDADRAADWAFANFRDETLKAARGKPAMISEVGWPSGPSSAALGPAVPSMENLQTFVNTWVCQANKRNVPYYYFEAFDEPWKNSINPRESQWGLMTVDRKLKVNLPNC</sequence>
<keyword evidence="6" id="KW-1003">Cell membrane</keyword>
<evidence type="ECO:0000256" key="2">
    <source>
        <dbReference type="ARBA" id="ARBA00004191"/>
    </source>
</evidence>
<dbReference type="InterPro" id="IPR000490">
    <property type="entry name" value="Glyco_hydro_17"/>
</dbReference>
<dbReference type="EC" id="3.2.1.39" evidence="5"/>
<evidence type="ECO:0000256" key="17">
    <source>
        <dbReference type="ARBA" id="ARBA00042373"/>
    </source>
</evidence>
<evidence type="ECO:0000256" key="11">
    <source>
        <dbReference type="ARBA" id="ARBA00023136"/>
    </source>
</evidence>
<keyword evidence="13" id="KW-0119">Carbohydrate metabolism</keyword>
<gene>
    <name evidence="22" type="ORF">BGZ95_006278</name>
</gene>
<evidence type="ECO:0000256" key="10">
    <source>
        <dbReference type="ARBA" id="ARBA00022801"/>
    </source>
</evidence>
<feature type="region of interest" description="Disordered" evidence="20">
    <location>
        <begin position="1"/>
        <end position="27"/>
    </location>
</feature>
<evidence type="ECO:0000256" key="5">
    <source>
        <dbReference type="ARBA" id="ARBA00012780"/>
    </source>
</evidence>
<keyword evidence="15" id="KW-0624">Polysaccharide degradation</keyword>
<evidence type="ECO:0000256" key="13">
    <source>
        <dbReference type="ARBA" id="ARBA00023277"/>
    </source>
</evidence>
<proteinExistence type="inferred from homology"/>
<evidence type="ECO:0000256" key="16">
    <source>
        <dbReference type="ARBA" id="ARBA00037649"/>
    </source>
</evidence>
<keyword evidence="9" id="KW-0732">Signal</keyword>
<evidence type="ECO:0000256" key="3">
    <source>
        <dbReference type="ARBA" id="ARBA00004401"/>
    </source>
</evidence>
<dbReference type="GO" id="GO:0042973">
    <property type="term" value="F:glucan endo-1,3-beta-D-glucosidase activity"/>
    <property type="evidence" value="ECO:0007669"/>
    <property type="project" value="UniProtKB-EC"/>
</dbReference>
<dbReference type="GO" id="GO:0000272">
    <property type="term" value="P:polysaccharide catabolic process"/>
    <property type="evidence" value="ECO:0007669"/>
    <property type="project" value="UniProtKB-KW"/>
</dbReference>